<dbReference type="InterPro" id="IPR036094">
    <property type="entry name" value="NadA_sf"/>
</dbReference>
<comment type="cofactor">
    <cofactor evidence="1">
        <name>[4Fe-4S] cluster</name>
        <dbReference type="ChEBI" id="CHEBI:49883"/>
    </cofactor>
</comment>
<dbReference type="GO" id="GO:0051539">
    <property type="term" value="F:4 iron, 4 sulfur cluster binding"/>
    <property type="evidence" value="ECO:0007669"/>
    <property type="project" value="UniProtKB-KW"/>
</dbReference>
<dbReference type="NCBIfam" id="NF006878">
    <property type="entry name" value="PRK09375.1-2"/>
    <property type="match status" value="1"/>
</dbReference>
<evidence type="ECO:0000256" key="4">
    <source>
        <dbReference type="ARBA" id="ARBA00012669"/>
    </source>
</evidence>
<accession>A0A1T4ZXX7</accession>
<evidence type="ECO:0000256" key="10">
    <source>
        <dbReference type="ARBA" id="ARBA00023014"/>
    </source>
</evidence>
<evidence type="ECO:0000256" key="1">
    <source>
        <dbReference type="ARBA" id="ARBA00001966"/>
    </source>
</evidence>
<evidence type="ECO:0000256" key="5">
    <source>
        <dbReference type="ARBA" id="ARBA00022485"/>
    </source>
</evidence>
<evidence type="ECO:0000256" key="13">
    <source>
        <dbReference type="NCBIfam" id="TIGR00550"/>
    </source>
</evidence>
<evidence type="ECO:0000256" key="9">
    <source>
        <dbReference type="ARBA" id="ARBA00023004"/>
    </source>
</evidence>
<dbReference type="SUPFAM" id="SSF142754">
    <property type="entry name" value="NadA-like"/>
    <property type="match status" value="1"/>
</dbReference>
<dbReference type="PANTHER" id="PTHR30573:SF0">
    <property type="entry name" value="QUINOLINATE SYNTHASE, CHLOROPLASTIC"/>
    <property type="match status" value="1"/>
</dbReference>
<keyword evidence="7" id="KW-0808">Transferase</keyword>
<reference evidence="15" key="1">
    <citation type="submission" date="2017-02" db="EMBL/GenBank/DDBJ databases">
        <authorList>
            <person name="Varghese N."/>
            <person name="Submissions S."/>
        </authorList>
    </citation>
    <scope>NUCLEOTIDE SEQUENCE [LARGE SCALE GENOMIC DNA]</scope>
    <source>
        <strain evidence="15">ATCC 35199</strain>
    </source>
</reference>
<name>A0A1T4ZXX7_9FIRM</name>
<dbReference type="OrthoDB" id="9801204at2"/>
<comment type="function">
    <text evidence="2">Catalyzes the condensation of iminoaspartate with dihydroxyacetone phosphate to form quinolinate.</text>
</comment>
<dbReference type="Proteomes" id="UP000243406">
    <property type="component" value="Unassembled WGS sequence"/>
</dbReference>
<comment type="catalytic activity">
    <reaction evidence="11">
        <text>iminosuccinate + dihydroxyacetone phosphate = quinolinate + phosphate + 2 H2O + H(+)</text>
        <dbReference type="Rhea" id="RHEA:25888"/>
        <dbReference type="ChEBI" id="CHEBI:15377"/>
        <dbReference type="ChEBI" id="CHEBI:15378"/>
        <dbReference type="ChEBI" id="CHEBI:29959"/>
        <dbReference type="ChEBI" id="CHEBI:43474"/>
        <dbReference type="ChEBI" id="CHEBI:57642"/>
        <dbReference type="ChEBI" id="CHEBI:77875"/>
        <dbReference type="EC" id="2.5.1.72"/>
    </reaction>
    <physiologicalReaction direction="left-to-right" evidence="11">
        <dbReference type="Rhea" id="RHEA:25889"/>
    </physiologicalReaction>
</comment>
<evidence type="ECO:0000256" key="2">
    <source>
        <dbReference type="ARBA" id="ARBA00003791"/>
    </source>
</evidence>
<dbReference type="Pfam" id="PF02445">
    <property type="entry name" value="NadA"/>
    <property type="match status" value="1"/>
</dbReference>
<dbReference type="GO" id="GO:0008987">
    <property type="term" value="F:quinolinate synthetase A activity"/>
    <property type="evidence" value="ECO:0007669"/>
    <property type="project" value="UniProtKB-UniRule"/>
</dbReference>
<dbReference type="InterPro" id="IPR003473">
    <property type="entry name" value="NadA"/>
</dbReference>
<evidence type="ECO:0000256" key="12">
    <source>
        <dbReference type="ARBA" id="ARBA00073059"/>
    </source>
</evidence>
<keyword evidence="8" id="KW-0479">Metal-binding</keyword>
<keyword evidence="15" id="KW-1185">Reference proteome</keyword>
<dbReference type="NCBIfam" id="TIGR00550">
    <property type="entry name" value="nadA"/>
    <property type="match status" value="1"/>
</dbReference>
<sequence length="305" mass="34600">MKENILELIKKQKLEEDCVILAHHYQMPEIKQVADYIGDSYYLSALISKLKTPKIYFCGVRFMAETAKILSPDKTVILANPDAGCPMADMVSLDDLIEFKENNPNHLIVSYVNTSADIKAQSDICVTSSVALNIMNTVKDKEILFLPDRNLGRYIKEKTKNENVTLWEGFCPIHERAELEDMNALKSKQPDAVVLIHPECKWELVEQADFVGSTTEIMDFVSKSDKSKFIIGTELGVLESLQKQHPEKEFFLLYDEFVCKNMKKTTAQDLLNAMQGKGGEAIKLDEDVMVKASKSLYEMIKRSSK</sequence>
<dbReference type="AlphaFoldDB" id="A0A1T4ZXX7"/>
<comment type="pathway">
    <text evidence="3">Cofactor biosynthesis; NAD(+) biosynthesis; quinolinate from iminoaspartate: step 1/1.</text>
</comment>
<dbReference type="EC" id="2.5.1.72" evidence="4 13"/>
<dbReference type="Gene3D" id="3.40.50.10800">
    <property type="entry name" value="NadA-like"/>
    <property type="match status" value="3"/>
</dbReference>
<keyword evidence="10" id="KW-0411">Iron-sulfur</keyword>
<keyword evidence="9" id="KW-0408">Iron</keyword>
<evidence type="ECO:0000313" key="15">
    <source>
        <dbReference type="Proteomes" id="UP000243406"/>
    </source>
</evidence>
<dbReference type="RefSeq" id="WP_079588501.1">
    <property type="nucleotide sequence ID" value="NZ_FUYN01000001.1"/>
</dbReference>
<dbReference type="GO" id="GO:0034628">
    <property type="term" value="P:'de novo' NAD+ biosynthetic process from L-aspartate"/>
    <property type="evidence" value="ECO:0007669"/>
    <property type="project" value="TreeGrafter"/>
</dbReference>
<organism evidence="14 15">
    <name type="scientific">Acetoanaerobium noterae</name>
    <dbReference type="NCBI Taxonomy" id="745369"/>
    <lineage>
        <taxon>Bacteria</taxon>
        <taxon>Bacillati</taxon>
        <taxon>Bacillota</taxon>
        <taxon>Clostridia</taxon>
        <taxon>Peptostreptococcales</taxon>
        <taxon>Filifactoraceae</taxon>
        <taxon>Acetoanaerobium</taxon>
    </lineage>
</organism>
<dbReference type="GO" id="GO:0046872">
    <property type="term" value="F:metal ion binding"/>
    <property type="evidence" value="ECO:0007669"/>
    <property type="project" value="UniProtKB-KW"/>
</dbReference>
<dbReference type="PANTHER" id="PTHR30573">
    <property type="entry name" value="QUINOLINATE SYNTHETASE A"/>
    <property type="match status" value="1"/>
</dbReference>
<dbReference type="GO" id="GO:0005829">
    <property type="term" value="C:cytosol"/>
    <property type="evidence" value="ECO:0007669"/>
    <property type="project" value="TreeGrafter"/>
</dbReference>
<dbReference type="FunFam" id="3.40.50.10800:FF:000001">
    <property type="entry name" value="Quinolinate synthase A"/>
    <property type="match status" value="1"/>
</dbReference>
<evidence type="ECO:0000256" key="7">
    <source>
        <dbReference type="ARBA" id="ARBA00022679"/>
    </source>
</evidence>
<proteinExistence type="predicted"/>
<protein>
    <recommendedName>
        <fullName evidence="12 13">Quinolinate synthase</fullName>
        <ecNumber evidence="4 13">2.5.1.72</ecNumber>
    </recommendedName>
</protein>
<evidence type="ECO:0000256" key="6">
    <source>
        <dbReference type="ARBA" id="ARBA00022642"/>
    </source>
</evidence>
<evidence type="ECO:0000256" key="3">
    <source>
        <dbReference type="ARBA" id="ARBA00005065"/>
    </source>
</evidence>
<evidence type="ECO:0000256" key="11">
    <source>
        <dbReference type="ARBA" id="ARBA00050125"/>
    </source>
</evidence>
<keyword evidence="5" id="KW-0004">4Fe-4S</keyword>
<evidence type="ECO:0000256" key="8">
    <source>
        <dbReference type="ARBA" id="ARBA00022723"/>
    </source>
</evidence>
<evidence type="ECO:0000313" key="14">
    <source>
        <dbReference type="EMBL" id="SKB27562.1"/>
    </source>
</evidence>
<gene>
    <name evidence="14" type="ORF">SAMN02745120_0526</name>
</gene>
<dbReference type="UniPathway" id="UPA00253">
    <property type="reaction ID" value="UER00327"/>
</dbReference>
<keyword evidence="6" id="KW-0662">Pyridine nucleotide biosynthesis</keyword>
<dbReference type="EMBL" id="FUYN01000001">
    <property type="protein sequence ID" value="SKB27562.1"/>
    <property type="molecule type" value="Genomic_DNA"/>
</dbReference>